<gene>
    <name evidence="11" type="ORF">PSNMU_V1.4_AUG-EV-PASAV3_0087920</name>
</gene>
<evidence type="ECO:0000256" key="10">
    <source>
        <dbReference type="SAM" id="Phobius"/>
    </source>
</evidence>
<dbReference type="OrthoDB" id="206904at2759"/>
<evidence type="ECO:0000256" key="8">
    <source>
        <dbReference type="ARBA" id="ARBA00023180"/>
    </source>
</evidence>
<dbReference type="EMBL" id="CAACVS010000392">
    <property type="protein sequence ID" value="VEU41849.1"/>
    <property type="molecule type" value="Genomic_DNA"/>
</dbReference>
<dbReference type="PANTHER" id="PTHR12137">
    <property type="entry name" value="CARBOHYDRATE SULFOTRANSFERASE"/>
    <property type="match status" value="1"/>
</dbReference>
<proteinExistence type="inferred from homology"/>
<accession>A0A448ZIH0</accession>
<keyword evidence="6" id="KW-0333">Golgi apparatus</keyword>
<comment type="similarity">
    <text evidence="2">Belongs to the sulfotransferase 2 family.</text>
</comment>
<feature type="compositionally biased region" description="Basic residues" evidence="9">
    <location>
        <begin position="76"/>
        <end position="87"/>
    </location>
</feature>
<dbReference type="InterPro" id="IPR005331">
    <property type="entry name" value="Sulfotransferase"/>
</dbReference>
<protein>
    <recommendedName>
        <fullName evidence="13">Carbohydrate sulfotransferase</fullName>
    </recommendedName>
</protein>
<keyword evidence="3" id="KW-0808">Transferase</keyword>
<name>A0A448ZIH0_9STRA</name>
<dbReference type="Pfam" id="PF03567">
    <property type="entry name" value="Sulfotransfer_2"/>
    <property type="match status" value="1"/>
</dbReference>
<evidence type="ECO:0000256" key="5">
    <source>
        <dbReference type="ARBA" id="ARBA00022989"/>
    </source>
</evidence>
<dbReference type="Proteomes" id="UP000291116">
    <property type="component" value="Unassembled WGS sequence"/>
</dbReference>
<organism evidence="11 12">
    <name type="scientific">Pseudo-nitzschia multistriata</name>
    <dbReference type="NCBI Taxonomy" id="183589"/>
    <lineage>
        <taxon>Eukaryota</taxon>
        <taxon>Sar</taxon>
        <taxon>Stramenopiles</taxon>
        <taxon>Ochrophyta</taxon>
        <taxon>Bacillariophyta</taxon>
        <taxon>Bacillariophyceae</taxon>
        <taxon>Bacillariophycidae</taxon>
        <taxon>Bacillariales</taxon>
        <taxon>Bacillariaceae</taxon>
        <taxon>Pseudo-nitzschia</taxon>
    </lineage>
</organism>
<evidence type="ECO:0000256" key="2">
    <source>
        <dbReference type="ARBA" id="ARBA00006339"/>
    </source>
</evidence>
<evidence type="ECO:0000256" key="9">
    <source>
        <dbReference type="SAM" id="MobiDB-lite"/>
    </source>
</evidence>
<dbReference type="GO" id="GO:0008146">
    <property type="term" value="F:sulfotransferase activity"/>
    <property type="evidence" value="ECO:0007669"/>
    <property type="project" value="InterPro"/>
</dbReference>
<dbReference type="GO" id="GO:0016051">
    <property type="term" value="P:carbohydrate biosynthetic process"/>
    <property type="evidence" value="ECO:0007669"/>
    <property type="project" value="InterPro"/>
</dbReference>
<keyword evidence="8" id="KW-0325">Glycoprotein</keyword>
<feature type="compositionally biased region" description="Basic and acidic residues" evidence="9">
    <location>
        <begin position="64"/>
        <end position="75"/>
    </location>
</feature>
<keyword evidence="4 10" id="KW-0812">Transmembrane</keyword>
<dbReference type="AlphaFoldDB" id="A0A448ZIH0"/>
<evidence type="ECO:0000313" key="12">
    <source>
        <dbReference type="Proteomes" id="UP000291116"/>
    </source>
</evidence>
<keyword evidence="12" id="KW-1185">Reference proteome</keyword>
<evidence type="ECO:0000256" key="3">
    <source>
        <dbReference type="ARBA" id="ARBA00022679"/>
    </source>
</evidence>
<evidence type="ECO:0000256" key="4">
    <source>
        <dbReference type="ARBA" id="ARBA00022692"/>
    </source>
</evidence>
<evidence type="ECO:0000256" key="1">
    <source>
        <dbReference type="ARBA" id="ARBA00004323"/>
    </source>
</evidence>
<evidence type="ECO:0000256" key="7">
    <source>
        <dbReference type="ARBA" id="ARBA00023136"/>
    </source>
</evidence>
<keyword evidence="5 10" id="KW-1133">Transmembrane helix</keyword>
<sequence length="401" mass="47188">MTELRKTAVRNRIPLTSSRKARFKYGFCFVVIAFLFVGTKSWRGLQSTDMSNYLPNANELKLPKKYVERHPEKSPKKNSKKARRKEIRHFPVQDGPIDWSDKIFRRMEWDNDPVVIESHKLLFFTVPKNACSEFKVLFRRMMGFKDWKSAGSLSDKTHSPDINGLRYLGSYPRTKQEEFMTSSDWTRAIFVRDPMERLLSAYIDKAIKVHKSYFGGIPGGYIKNHCCGILHHETPEKRKIKNKSLEKDKPKCLSLLPFEKPVTEELLSFEDFVEYFMAQCRDPHWKAQSKRMTESSWKLINFVGYFDNLQEDAHRLLHRIRAFDEYGSGWGPQNRTIFEKNIQPHATSSKEKLSQFYSGSNSKLKRLVLEHYRDDYENPVMNLTKPKIWEEYMGPRSPDGM</sequence>
<reference evidence="11 12" key="1">
    <citation type="submission" date="2019-01" db="EMBL/GenBank/DDBJ databases">
        <authorList>
            <person name="Ferrante I. M."/>
        </authorList>
    </citation>
    <scope>NUCLEOTIDE SEQUENCE [LARGE SCALE GENOMIC DNA]</scope>
    <source>
        <strain evidence="11 12">B856</strain>
    </source>
</reference>
<feature type="region of interest" description="Disordered" evidence="9">
    <location>
        <begin position="64"/>
        <end position="87"/>
    </location>
</feature>
<evidence type="ECO:0000256" key="6">
    <source>
        <dbReference type="ARBA" id="ARBA00023034"/>
    </source>
</evidence>
<feature type="transmembrane region" description="Helical" evidence="10">
    <location>
        <begin position="21"/>
        <end position="42"/>
    </location>
</feature>
<dbReference type="PANTHER" id="PTHR12137:SF54">
    <property type="entry name" value="CARBOHYDRATE SULFOTRANSFERASE"/>
    <property type="match status" value="1"/>
</dbReference>
<comment type="subcellular location">
    <subcellularLocation>
        <location evidence="1">Golgi apparatus membrane</location>
        <topology evidence="1">Single-pass type II membrane protein</topology>
    </subcellularLocation>
</comment>
<dbReference type="GO" id="GO:0000139">
    <property type="term" value="C:Golgi membrane"/>
    <property type="evidence" value="ECO:0007669"/>
    <property type="project" value="UniProtKB-SubCell"/>
</dbReference>
<evidence type="ECO:0000313" key="11">
    <source>
        <dbReference type="EMBL" id="VEU41849.1"/>
    </source>
</evidence>
<dbReference type="InterPro" id="IPR018011">
    <property type="entry name" value="Carb_sulfotrans_8-10"/>
</dbReference>
<evidence type="ECO:0008006" key="13">
    <source>
        <dbReference type="Google" id="ProtNLM"/>
    </source>
</evidence>
<keyword evidence="7 10" id="KW-0472">Membrane</keyword>